<name>A0ABT2PCQ2_9MICO</name>
<evidence type="ECO:0000313" key="3">
    <source>
        <dbReference type="Proteomes" id="UP001300496"/>
    </source>
</evidence>
<gene>
    <name evidence="2" type="ORF">N4R40_08270</name>
</gene>
<feature type="transmembrane region" description="Helical" evidence="1">
    <location>
        <begin position="16"/>
        <end position="35"/>
    </location>
</feature>
<keyword evidence="1" id="KW-0812">Transmembrane</keyword>
<reference evidence="2 3" key="1">
    <citation type="journal article" date="2024" name="Int. J. Syst. Evol. Microbiol.">
        <title>Microbacterium memoriense sp. nov., a member of the Actinomycetota from marine beach sediment of the north coast of Portugal.</title>
        <authorList>
            <person name="Santos J.D.N.D."/>
            <person name="Klimek D."/>
            <person name="Calusinska M."/>
            <person name="Lobo-da-Cunha A."/>
            <person name="Catita J."/>
            <person name="Goncalves H."/>
            <person name="Gonzalez I."/>
            <person name="Lage O.M."/>
        </authorList>
    </citation>
    <scope>NUCLEOTIDE SEQUENCE [LARGE SCALE GENOMIC DNA]</scope>
    <source>
        <strain evidence="2 3">PMIC_1C1B</strain>
    </source>
</reference>
<accession>A0ABT2PCQ2</accession>
<keyword evidence="1" id="KW-1133">Transmembrane helix</keyword>
<sequence>MTNTVNVRQPLADWRWWAGFAALVVVAFLGGWGLFRLGFDSGAAGLIASAPLLVFAMLTIVWRRRALSSVPRRRSS</sequence>
<keyword evidence="1" id="KW-0472">Membrane</keyword>
<organism evidence="2 3">
    <name type="scientific">Microbacterium memoriense</name>
    <dbReference type="NCBI Taxonomy" id="2978350"/>
    <lineage>
        <taxon>Bacteria</taxon>
        <taxon>Bacillati</taxon>
        <taxon>Actinomycetota</taxon>
        <taxon>Actinomycetes</taxon>
        <taxon>Micrococcales</taxon>
        <taxon>Microbacteriaceae</taxon>
        <taxon>Microbacterium</taxon>
    </lineage>
</organism>
<evidence type="ECO:0000256" key="1">
    <source>
        <dbReference type="SAM" id="Phobius"/>
    </source>
</evidence>
<comment type="caution">
    <text evidence="2">The sequence shown here is derived from an EMBL/GenBank/DDBJ whole genome shotgun (WGS) entry which is preliminary data.</text>
</comment>
<keyword evidence="3" id="KW-1185">Reference proteome</keyword>
<dbReference type="Proteomes" id="UP001300496">
    <property type="component" value="Unassembled WGS sequence"/>
</dbReference>
<proteinExistence type="predicted"/>
<dbReference type="RefSeq" id="WP_261606900.1">
    <property type="nucleotide sequence ID" value="NZ_JAODOR010000010.1"/>
</dbReference>
<feature type="transmembrane region" description="Helical" evidence="1">
    <location>
        <begin position="41"/>
        <end position="62"/>
    </location>
</feature>
<dbReference type="EMBL" id="JAODOR010000010">
    <property type="protein sequence ID" value="MCT9002358.1"/>
    <property type="molecule type" value="Genomic_DNA"/>
</dbReference>
<protein>
    <recommendedName>
        <fullName evidence="4">DUF4175 domain-containing protein</fullName>
    </recommendedName>
</protein>
<evidence type="ECO:0008006" key="4">
    <source>
        <dbReference type="Google" id="ProtNLM"/>
    </source>
</evidence>
<evidence type="ECO:0000313" key="2">
    <source>
        <dbReference type="EMBL" id="MCT9002358.1"/>
    </source>
</evidence>